<evidence type="ECO:0000313" key="4">
    <source>
        <dbReference type="EMBL" id="MFC4199706.1"/>
    </source>
</evidence>
<dbReference type="EMBL" id="JBHSBV010000001">
    <property type="protein sequence ID" value="MFC4199706.1"/>
    <property type="molecule type" value="Genomic_DNA"/>
</dbReference>
<dbReference type="PIRSF" id="PIRSF006232">
    <property type="entry name" value="Pirin"/>
    <property type="match status" value="1"/>
</dbReference>
<protein>
    <submittedName>
        <fullName evidence="4">Pirin family protein</fullName>
    </submittedName>
</protein>
<evidence type="ECO:0000313" key="5">
    <source>
        <dbReference type="Proteomes" id="UP001595848"/>
    </source>
</evidence>
<dbReference type="InterPro" id="IPR003829">
    <property type="entry name" value="Pirin_N_dom"/>
</dbReference>
<proteinExistence type="inferred from homology"/>
<dbReference type="PANTHER" id="PTHR43212:SF3">
    <property type="entry name" value="QUERCETIN 2,3-DIOXYGENASE"/>
    <property type="match status" value="1"/>
</dbReference>
<dbReference type="PANTHER" id="PTHR43212">
    <property type="entry name" value="QUERCETIN 2,3-DIOXYGENASE"/>
    <property type="match status" value="1"/>
</dbReference>
<dbReference type="Pfam" id="PF17954">
    <property type="entry name" value="Pirin_C_2"/>
    <property type="match status" value="1"/>
</dbReference>
<evidence type="ECO:0000259" key="2">
    <source>
        <dbReference type="Pfam" id="PF02678"/>
    </source>
</evidence>
<dbReference type="RefSeq" id="WP_217962614.1">
    <property type="nucleotide sequence ID" value="NZ_JAHTBN010000001.1"/>
</dbReference>
<dbReference type="CDD" id="cd02910">
    <property type="entry name" value="cupin_Yhhw_N"/>
    <property type="match status" value="1"/>
</dbReference>
<dbReference type="CDD" id="cd20311">
    <property type="entry name" value="cupin_Yhhw_C"/>
    <property type="match status" value="1"/>
</dbReference>
<evidence type="ECO:0000256" key="1">
    <source>
        <dbReference type="RuleBase" id="RU003457"/>
    </source>
</evidence>
<accession>A0ABV8NS86</accession>
<feature type="domain" description="Pirin N-terminal" evidence="2">
    <location>
        <begin position="13"/>
        <end position="120"/>
    </location>
</feature>
<organism evidence="4 5">
    <name type="scientific">Candidimonas humi</name>
    <dbReference type="NCBI Taxonomy" id="683355"/>
    <lineage>
        <taxon>Bacteria</taxon>
        <taxon>Pseudomonadati</taxon>
        <taxon>Pseudomonadota</taxon>
        <taxon>Betaproteobacteria</taxon>
        <taxon>Burkholderiales</taxon>
        <taxon>Alcaligenaceae</taxon>
        <taxon>Candidimonas</taxon>
    </lineage>
</organism>
<reference evidence="5" key="1">
    <citation type="journal article" date="2019" name="Int. J. Syst. Evol. Microbiol.">
        <title>The Global Catalogue of Microorganisms (GCM) 10K type strain sequencing project: providing services to taxonomists for standard genome sequencing and annotation.</title>
        <authorList>
            <consortium name="The Broad Institute Genomics Platform"/>
            <consortium name="The Broad Institute Genome Sequencing Center for Infectious Disease"/>
            <person name="Wu L."/>
            <person name="Ma J."/>
        </authorList>
    </citation>
    <scope>NUCLEOTIDE SEQUENCE [LARGE SCALE GENOMIC DNA]</scope>
    <source>
        <strain evidence="5">LMG 24813</strain>
    </source>
</reference>
<dbReference type="Proteomes" id="UP001595848">
    <property type="component" value="Unassembled WGS sequence"/>
</dbReference>
<name>A0ABV8NS86_9BURK</name>
<dbReference type="InterPro" id="IPR041602">
    <property type="entry name" value="Quercetinase_C"/>
</dbReference>
<evidence type="ECO:0000259" key="3">
    <source>
        <dbReference type="Pfam" id="PF17954"/>
    </source>
</evidence>
<keyword evidence="5" id="KW-1185">Reference proteome</keyword>
<dbReference type="Pfam" id="PF02678">
    <property type="entry name" value="Pirin"/>
    <property type="match status" value="1"/>
</dbReference>
<dbReference type="InterPro" id="IPR012093">
    <property type="entry name" value="Pirin"/>
</dbReference>
<sequence>MIVLRRANDRGHAEHGGWLNSYHTFSFANYYDPEHMGFGALRVINDDRIAASRGFGAHPHRDMEIITYPLAGLLRHQDSMGHGSTIRPGIVQRMSAGRGVVHSEMNPSPDTEAHILQIWIEPDVRGITPEYEEKSFEEVYVPNALVPILSPDGRDSTMRIHQDAVMYAGKFDGELQVVHKLEPGRKAWLHVARGSLRVNGQDLQAGDALAASDETELRLEQADGAEVLLFDLA</sequence>
<gene>
    <name evidence="4" type="ORF">ACFOY1_01955</name>
</gene>
<comment type="similarity">
    <text evidence="1">Belongs to the pirin family.</text>
</comment>
<comment type="caution">
    <text evidence="4">The sequence shown here is derived from an EMBL/GenBank/DDBJ whole genome shotgun (WGS) entry which is preliminary data.</text>
</comment>
<feature type="domain" description="Quercetin 2,3-dioxygenase C-terminal cupin" evidence="3">
    <location>
        <begin position="148"/>
        <end position="232"/>
    </location>
</feature>